<keyword evidence="1 3" id="KW-0808">Transferase</keyword>
<dbReference type="PANTHER" id="PTHR46401">
    <property type="entry name" value="GLYCOSYLTRANSFERASE WBBK-RELATED"/>
    <property type="match status" value="1"/>
</dbReference>
<accession>A0A2P2E501</accession>
<evidence type="ECO:0000313" key="3">
    <source>
        <dbReference type="EMBL" id="GBF51950.1"/>
    </source>
</evidence>
<sequence length="183" mass="21437">MPKDYFLTIGTLEPRKNIKRLVEAFQQFRGLFPNSHFKLLVLGRKGWGTEGEDLYQYLHSDQAKQDSIHFFESPEEEFLREAIQKCKVFFFPSLHEGFGLPLLEAMIENKKCVASNIPVFREILETGNDLYVDANDTNAWRDAFVTVSKYKSFTRNPKFNPKIWSWDATAKLLEKEIFQNEMV</sequence>
<dbReference type="PANTHER" id="PTHR46401:SF2">
    <property type="entry name" value="GLYCOSYLTRANSFERASE WBBK-RELATED"/>
    <property type="match status" value="1"/>
</dbReference>
<dbReference type="Proteomes" id="UP000245133">
    <property type="component" value="Unassembled WGS sequence"/>
</dbReference>
<dbReference type="Gene3D" id="3.40.50.2000">
    <property type="entry name" value="Glycogen Phosphorylase B"/>
    <property type="match status" value="1"/>
</dbReference>
<dbReference type="SUPFAM" id="SSF53756">
    <property type="entry name" value="UDP-Glycosyltransferase/glycogen phosphorylase"/>
    <property type="match status" value="1"/>
</dbReference>
<organism evidence="3 4">
    <name type="scientific">Leptospira ryugenii</name>
    <dbReference type="NCBI Taxonomy" id="1917863"/>
    <lineage>
        <taxon>Bacteria</taxon>
        <taxon>Pseudomonadati</taxon>
        <taxon>Spirochaetota</taxon>
        <taxon>Spirochaetia</taxon>
        <taxon>Leptospirales</taxon>
        <taxon>Leptospiraceae</taxon>
        <taxon>Leptospira</taxon>
    </lineage>
</organism>
<dbReference type="EMBL" id="BFBB01000009">
    <property type="protein sequence ID" value="GBF51950.1"/>
    <property type="molecule type" value="Genomic_DNA"/>
</dbReference>
<gene>
    <name evidence="3" type="ORF">LPTSP4_34880</name>
</gene>
<dbReference type="GO" id="GO:0009103">
    <property type="term" value="P:lipopolysaccharide biosynthetic process"/>
    <property type="evidence" value="ECO:0007669"/>
    <property type="project" value="TreeGrafter"/>
</dbReference>
<dbReference type="AlphaFoldDB" id="A0A2P2E501"/>
<protein>
    <submittedName>
        <fullName evidence="3">Glycosyltransferase, group 1 family protein</fullName>
    </submittedName>
</protein>
<proteinExistence type="predicted"/>
<dbReference type="GO" id="GO:0016757">
    <property type="term" value="F:glycosyltransferase activity"/>
    <property type="evidence" value="ECO:0007669"/>
    <property type="project" value="InterPro"/>
</dbReference>
<keyword evidence="4" id="KW-1185">Reference proteome</keyword>
<feature type="domain" description="Glycosyl transferase family 1" evidence="2">
    <location>
        <begin position="3"/>
        <end position="143"/>
    </location>
</feature>
<evidence type="ECO:0000259" key="2">
    <source>
        <dbReference type="Pfam" id="PF00534"/>
    </source>
</evidence>
<name>A0A2P2E501_9LEPT</name>
<dbReference type="Pfam" id="PF00534">
    <property type="entry name" value="Glycos_transf_1"/>
    <property type="match status" value="1"/>
</dbReference>
<reference evidence="3 4" key="1">
    <citation type="submission" date="2018-02" db="EMBL/GenBank/DDBJ databases">
        <title>Novel Leptospira species isolated from soil and water in Japan.</title>
        <authorList>
            <person name="Nakao R."/>
            <person name="Masuzawa T."/>
        </authorList>
    </citation>
    <scope>NUCLEOTIDE SEQUENCE [LARGE SCALE GENOMIC DNA]</scope>
    <source>
        <strain evidence="3 4">YH101</strain>
    </source>
</reference>
<evidence type="ECO:0000313" key="4">
    <source>
        <dbReference type="Proteomes" id="UP000245133"/>
    </source>
</evidence>
<comment type="caution">
    <text evidence="3">The sequence shown here is derived from an EMBL/GenBank/DDBJ whole genome shotgun (WGS) entry which is preliminary data.</text>
</comment>
<evidence type="ECO:0000256" key="1">
    <source>
        <dbReference type="ARBA" id="ARBA00022679"/>
    </source>
</evidence>
<dbReference type="InterPro" id="IPR001296">
    <property type="entry name" value="Glyco_trans_1"/>
</dbReference>